<dbReference type="GO" id="GO:0003723">
    <property type="term" value="F:RNA binding"/>
    <property type="evidence" value="ECO:0007669"/>
    <property type="project" value="TreeGrafter"/>
</dbReference>
<feature type="region of interest" description="Disordered" evidence="8">
    <location>
        <begin position="100"/>
        <end position="269"/>
    </location>
</feature>
<dbReference type="AlphaFoldDB" id="A0AAE0DGD6"/>
<comment type="catalytic activity">
    <reaction evidence="7">
        <text>ATP + H2O = ADP + phosphate + H(+)</text>
        <dbReference type="Rhea" id="RHEA:13065"/>
        <dbReference type="ChEBI" id="CHEBI:15377"/>
        <dbReference type="ChEBI" id="CHEBI:15378"/>
        <dbReference type="ChEBI" id="CHEBI:30616"/>
        <dbReference type="ChEBI" id="CHEBI:43474"/>
        <dbReference type="ChEBI" id="CHEBI:456216"/>
        <dbReference type="EC" id="3.6.4.13"/>
    </reaction>
</comment>
<dbReference type="GO" id="GO:0005524">
    <property type="term" value="F:ATP binding"/>
    <property type="evidence" value="ECO:0007669"/>
    <property type="project" value="UniProtKB-KW"/>
</dbReference>
<dbReference type="SUPFAM" id="SSF52540">
    <property type="entry name" value="P-loop containing nucleoside triphosphate hydrolases"/>
    <property type="match status" value="1"/>
</dbReference>
<gene>
    <name evidence="11" type="ORF">OEA41_008971</name>
</gene>
<comment type="caution">
    <text evidence="11">The sequence shown here is derived from an EMBL/GenBank/DDBJ whole genome shotgun (WGS) entry which is preliminary data.</text>
</comment>
<feature type="compositionally biased region" description="Basic and acidic residues" evidence="8">
    <location>
        <begin position="43"/>
        <end position="57"/>
    </location>
</feature>
<name>A0AAE0DGD6_9LECA</name>
<keyword evidence="12" id="KW-1185">Reference proteome</keyword>
<dbReference type="PROSITE" id="PS00690">
    <property type="entry name" value="DEAH_ATP_HELICASE"/>
    <property type="match status" value="1"/>
</dbReference>
<evidence type="ECO:0000256" key="3">
    <source>
        <dbReference type="ARBA" id="ARBA00022741"/>
    </source>
</evidence>
<keyword evidence="3" id="KW-0547">Nucleotide-binding</keyword>
<evidence type="ECO:0000256" key="7">
    <source>
        <dbReference type="ARBA" id="ARBA00047984"/>
    </source>
</evidence>
<feature type="domain" description="Helicase ATP-binding" evidence="9">
    <location>
        <begin position="359"/>
        <end position="536"/>
    </location>
</feature>
<dbReference type="Pfam" id="PF00270">
    <property type="entry name" value="DEAD"/>
    <property type="match status" value="1"/>
</dbReference>
<dbReference type="GO" id="GO:0000462">
    <property type="term" value="P:maturation of SSU-rRNA from tricistronic rRNA transcript (SSU-rRNA, 5.8S rRNA, LSU-rRNA)"/>
    <property type="evidence" value="ECO:0007669"/>
    <property type="project" value="TreeGrafter"/>
</dbReference>
<dbReference type="Gene3D" id="3.40.50.300">
    <property type="entry name" value="P-loop containing nucleotide triphosphate hydrolases"/>
    <property type="match status" value="2"/>
</dbReference>
<feature type="compositionally biased region" description="Basic and acidic residues" evidence="8">
    <location>
        <begin position="301"/>
        <end position="316"/>
    </location>
</feature>
<feature type="region of interest" description="Disordered" evidence="8">
    <location>
        <begin position="1"/>
        <end position="70"/>
    </location>
</feature>
<comment type="similarity">
    <text evidence="1">Belongs to the DEAD box helicase family. DEAH subfamily.</text>
</comment>
<evidence type="ECO:0000256" key="6">
    <source>
        <dbReference type="ARBA" id="ARBA00022840"/>
    </source>
</evidence>
<feature type="compositionally biased region" description="Acidic residues" evidence="8">
    <location>
        <begin position="232"/>
        <end position="259"/>
    </location>
</feature>
<evidence type="ECO:0000256" key="1">
    <source>
        <dbReference type="ARBA" id="ARBA00008792"/>
    </source>
</evidence>
<dbReference type="PANTHER" id="PTHR18934:SF99">
    <property type="entry name" value="ATP-DEPENDENT RNA HELICASE DHX37-RELATED"/>
    <property type="match status" value="1"/>
</dbReference>
<keyword evidence="5" id="KW-0347">Helicase</keyword>
<dbReference type="InterPro" id="IPR003593">
    <property type="entry name" value="AAA+_ATPase"/>
</dbReference>
<dbReference type="InterPro" id="IPR011545">
    <property type="entry name" value="DEAD/DEAH_box_helicase_dom"/>
</dbReference>
<evidence type="ECO:0000256" key="8">
    <source>
        <dbReference type="SAM" id="MobiDB-lite"/>
    </source>
</evidence>
<evidence type="ECO:0000259" key="9">
    <source>
        <dbReference type="PROSITE" id="PS51192"/>
    </source>
</evidence>
<feature type="domain" description="Helicase C-terminal" evidence="10">
    <location>
        <begin position="559"/>
        <end position="800"/>
    </location>
</feature>
<dbReference type="Proteomes" id="UP001276659">
    <property type="component" value="Unassembled WGS sequence"/>
</dbReference>
<dbReference type="EC" id="3.6.4.13" evidence="2"/>
<dbReference type="Pfam" id="PF21010">
    <property type="entry name" value="HA2_C"/>
    <property type="match status" value="1"/>
</dbReference>
<accession>A0AAE0DGD6</accession>
<dbReference type="SMART" id="SM00382">
    <property type="entry name" value="AAA"/>
    <property type="match status" value="1"/>
</dbReference>
<evidence type="ECO:0000313" key="12">
    <source>
        <dbReference type="Proteomes" id="UP001276659"/>
    </source>
</evidence>
<dbReference type="GO" id="GO:0005730">
    <property type="term" value="C:nucleolus"/>
    <property type="evidence" value="ECO:0007669"/>
    <property type="project" value="TreeGrafter"/>
</dbReference>
<dbReference type="InterPro" id="IPR048333">
    <property type="entry name" value="HA2_WH"/>
</dbReference>
<proteinExistence type="inferred from homology"/>
<dbReference type="CDD" id="cd18791">
    <property type="entry name" value="SF2_C_RHA"/>
    <property type="match status" value="1"/>
</dbReference>
<evidence type="ECO:0000256" key="5">
    <source>
        <dbReference type="ARBA" id="ARBA00022806"/>
    </source>
</evidence>
<dbReference type="GO" id="GO:0016787">
    <property type="term" value="F:hydrolase activity"/>
    <property type="evidence" value="ECO:0007669"/>
    <property type="project" value="UniProtKB-KW"/>
</dbReference>
<dbReference type="InterPro" id="IPR014001">
    <property type="entry name" value="Helicase_ATP-bd"/>
</dbReference>
<dbReference type="Gene3D" id="1.20.120.1080">
    <property type="match status" value="1"/>
</dbReference>
<dbReference type="GO" id="GO:0003724">
    <property type="term" value="F:RNA helicase activity"/>
    <property type="evidence" value="ECO:0007669"/>
    <property type="project" value="UniProtKB-EC"/>
</dbReference>
<keyword evidence="6" id="KW-0067">ATP-binding</keyword>
<feature type="compositionally biased region" description="Polar residues" evidence="8">
    <location>
        <begin position="101"/>
        <end position="110"/>
    </location>
</feature>
<dbReference type="InterPro" id="IPR001650">
    <property type="entry name" value="Helicase_C-like"/>
</dbReference>
<dbReference type="SMART" id="SM00847">
    <property type="entry name" value="HA2"/>
    <property type="match status" value="1"/>
</dbReference>
<evidence type="ECO:0000313" key="11">
    <source>
        <dbReference type="EMBL" id="KAK3169587.1"/>
    </source>
</evidence>
<feature type="region of interest" description="Disordered" evidence="8">
    <location>
        <begin position="297"/>
        <end position="324"/>
    </location>
</feature>
<sequence>MPKFVSRERKHKVRRRLEENGSSGGNGPLGPDPNAMEILQSGRTEKEIKRQSMKDALRAQQPRMSVKKQKRLDKYIDKKLRKEENLDLIKKLARAKVDTSLLRSSRSLGVTKQPKRGDSKINQRELRSGDRDNDVESDYFDLSDEPGPSNAPRLGLQEPNKPAFGSGLKRPLDAGADGNPVIKKRRRLKKTKSLFELETEEIPWEGFSSDDGSDLSSRRSESPASSTGTQSDSDEGVTDDSGQDSSEEYSNEDAPDEEDPEKRKERSSAFKAWASQRVNEALGFTPTTTNEDYLAQSTSTAERELLKPRPPEHDPLLPELVTSSSVPERKAVSVEVVRSPDIQEARLGLPVVAEEQKIMEGIYNNPVVVIWGATGSGKTTQVPQFLFEAGFGSPDSPNPGMIGVTQPRRVAAVSMANRVGDELGSLSGKVAYQIRFDSSVSDKTAIKFMTDGILIREIANDFALLKYSVIIIDEAHERSANTDILIGMVSRIVDLRASMSKEDTKIKALKVVIMSATLRITDFLENPNLFRNGKPPLIQAEGRQFPVTTHFARRTQRDYVDEAFYKVCRGHKKLPPGGMLVFLTGQNEITALAKRLKEALSNTQGSYATEHKVRIAANEAPLETEDMELGTETSQYDEVEEEDEEDEEDLFDNQDDEEFEVDDKRPASSQVHILPLYSQLQTKDQLRVFKPPPENARLIVLATNVAETSLTIPGIRYVFDTGRAKDKKYGKMTGVQSFEVGWISKASASQRAGRAGRTGPGHCYRLYSSAVYERDFDEHAEPEILRMPVEGVVLQLKSIDLQHVVNFPFPTPPDRQSLAKAEKLLSYLGAVSSEGKITTIGRQLSNYPLSPRFSKMLTIGHQHGCMPYTIALVAALATPNLFIPGNQLGLAAPAQSEIHTNEDRQADEARTKLRSSYNHAHHLFSRNSSTSDALKALTALCAYAYAPSKDGFCKEMFLSPKSLNEASNLRSQLTTIVHNNNPSSLPSTYPLQLPSPSKTQISVLQQFTAAAFIDQIAILASASPSPPDLPRKPTRAIDVPYLPLFPTNTKRKADIDIIDIAVFIHPSSILAHTGVKDLPTYIIYRHLQRGTPATIEGAKKPRTRMHALTAVTGKQIAGLAKGTPLLVYGKPIGKIEEGGIRGRGYVGLCLVWLGIREGWGGRCRRRRWCRRRIGGGSGLLRGLLDRSWKASMCGYAWMVSVIGKTAMKVTLKA</sequence>
<reference evidence="11" key="1">
    <citation type="submission" date="2022-11" db="EMBL/GenBank/DDBJ databases">
        <title>Chromosomal genome sequence assembly and mating type (MAT) locus characterization of the leprose asexual lichenized fungus Lepraria neglecta (Nyl.) Erichsen.</title>
        <authorList>
            <person name="Allen J.L."/>
            <person name="Pfeffer B."/>
        </authorList>
    </citation>
    <scope>NUCLEOTIDE SEQUENCE</scope>
    <source>
        <strain evidence="11">Allen 5258</strain>
    </source>
</reference>
<dbReference type="InterPro" id="IPR002464">
    <property type="entry name" value="DNA/RNA_helicase_DEAH_CS"/>
</dbReference>
<feature type="compositionally biased region" description="Acidic residues" evidence="8">
    <location>
        <begin position="627"/>
        <end position="661"/>
    </location>
</feature>
<evidence type="ECO:0000259" key="10">
    <source>
        <dbReference type="PROSITE" id="PS51194"/>
    </source>
</evidence>
<keyword evidence="4" id="KW-0378">Hydrolase</keyword>
<feature type="compositionally biased region" description="Acidic residues" evidence="8">
    <location>
        <begin position="135"/>
        <end position="144"/>
    </location>
</feature>
<dbReference type="SMART" id="SM00487">
    <property type="entry name" value="DEXDc"/>
    <property type="match status" value="1"/>
</dbReference>
<dbReference type="SMART" id="SM00490">
    <property type="entry name" value="HELICc"/>
    <property type="match status" value="1"/>
</dbReference>
<dbReference type="FunFam" id="3.40.50.300:FF:000637">
    <property type="entry name" value="ATP-dependent RNA helicase DHX37/DHR1"/>
    <property type="match status" value="1"/>
</dbReference>
<dbReference type="Pfam" id="PF00271">
    <property type="entry name" value="Helicase_C"/>
    <property type="match status" value="1"/>
</dbReference>
<dbReference type="CDD" id="cd17982">
    <property type="entry name" value="DEXHc_DHX37"/>
    <property type="match status" value="1"/>
</dbReference>
<evidence type="ECO:0000256" key="4">
    <source>
        <dbReference type="ARBA" id="ARBA00022801"/>
    </source>
</evidence>
<organism evidence="11 12">
    <name type="scientific">Lepraria neglecta</name>
    <dbReference type="NCBI Taxonomy" id="209136"/>
    <lineage>
        <taxon>Eukaryota</taxon>
        <taxon>Fungi</taxon>
        <taxon>Dikarya</taxon>
        <taxon>Ascomycota</taxon>
        <taxon>Pezizomycotina</taxon>
        <taxon>Lecanoromycetes</taxon>
        <taxon>OSLEUM clade</taxon>
        <taxon>Lecanoromycetidae</taxon>
        <taxon>Lecanorales</taxon>
        <taxon>Lecanorineae</taxon>
        <taxon>Stereocaulaceae</taxon>
        <taxon>Lepraria</taxon>
    </lineage>
</organism>
<protein>
    <recommendedName>
        <fullName evidence="2">RNA helicase</fullName>
        <ecNumber evidence="2">3.6.4.13</ecNumber>
    </recommendedName>
</protein>
<feature type="compositionally biased region" description="Basic and acidic residues" evidence="8">
    <location>
        <begin position="115"/>
        <end position="134"/>
    </location>
</feature>
<feature type="compositionally biased region" description="Basic residues" evidence="8">
    <location>
        <begin position="182"/>
        <end position="192"/>
    </location>
</feature>
<dbReference type="InterPro" id="IPR007502">
    <property type="entry name" value="Helicase-assoc_dom"/>
</dbReference>
<dbReference type="PANTHER" id="PTHR18934">
    <property type="entry name" value="ATP-DEPENDENT RNA HELICASE"/>
    <property type="match status" value="1"/>
</dbReference>
<dbReference type="PROSITE" id="PS51192">
    <property type="entry name" value="HELICASE_ATP_BIND_1"/>
    <property type="match status" value="1"/>
</dbReference>
<feature type="region of interest" description="Disordered" evidence="8">
    <location>
        <begin position="627"/>
        <end position="665"/>
    </location>
</feature>
<dbReference type="EMBL" id="JASNWA010000009">
    <property type="protein sequence ID" value="KAK3169587.1"/>
    <property type="molecule type" value="Genomic_DNA"/>
</dbReference>
<dbReference type="Pfam" id="PF04408">
    <property type="entry name" value="WHD_HA2"/>
    <property type="match status" value="1"/>
</dbReference>
<evidence type="ECO:0000256" key="2">
    <source>
        <dbReference type="ARBA" id="ARBA00012552"/>
    </source>
</evidence>
<dbReference type="InterPro" id="IPR027417">
    <property type="entry name" value="P-loop_NTPase"/>
</dbReference>
<dbReference type="PROSITE" id="PS51194">
    <property type="entry name" value="HELICASE_CTER"/>
    <property type="match status" value="1"/>
</dbReference>
<dbReference type="GO" id="GO:1990904">
    <property type="term" value="C:ribonucleoprotein complex"/>
    <property type="evidence" value="ECO:0007669"/>
    <property type="project" value="UniProtKB-ARBA"/>
</dbReference>